<dbReference type="Pfam" id="PF25917">
    <property type="entry name" value="BSH_RND"/>
    <property type="match status" value="1"/>
</dbReference>
<dbReference type="PANTHER" id="PTHR30469">
    <property type="entry name" value="MULTIDRUG RESISTANCE PROTEIN MDTA"/>
    <property type="match status" value="1"/>
</dbReference>
<dbReference type="InterPro" id="IPR058625">
    <property type="entry name" value="MdtA-like_BSH"/>
</dbReference>
<dbReference type="PANTHER" id="PTHR30469:SF15">
    <property type="entry name" value="HLYD FAMILY OF SECRETION PROTEINS"/>
    <property type="match status" value="1"/>
</dbReference>
<organism evidence="4 5">
    <name type="scientific">Dokdonella soli</name>
    <dbReference type="NCBI Taxonomy" id="529810"/>
    <lineage>
        <taxon>Bacteria</taxon>
        <taxon>Pseudomonadati</taxon>
        <taxon>Pseudomonadota</taxon>
        <taxon>Gammaproteobacteria</taxon>
        <taxon>Lysobacterales</taxon>
        <taxon>Rhodanobacteraceae</taxon>
        <taxon>Dokdonella</taxon>
    </lineage>
</organism>
<feature type="chain" id="PRO_5047009700" evidence="2">
    <location>
        <begin position="23"/>
        <end position="301"/>
    </location>
</feature>
<feature type="domain" description="Multidrug resistance protein MdtA-like barrel-sandwich hybrid" evidence="3">
    <location>
        <begin position="64"/>
        <end position="207"/>
    </location>
</feature>
<evidence type="ECO:0000256" key="2">
    <source>
        <dbReference type="SAM" id="SignalP"/>
    </source>
</evidence>
<comment type="caution">
    <text evidence="4">The sequence shown here is derived from an EMBL/GenBank/DDBJ whole genome shotgun (WGS) entry which is preliminary data.</text>
</comment>
<evidence type="ECO:0000259" key="3">
    <source>
        <dbReference type="Pfam" id="PF25917"/>
    </source>
</evidence>
<gene>
    <name evidence="4" type="ORF">GCM10009105_35310</name>
</gene>
<reference evidence="5" key="1">
    <citation type="journal article" date="2019" name="Int. J. Syst. Evol. Microbiol.">
        <title>The Global Catalogue of Microorganisms (GCM) 10K type strain sequencing project: providing services to taxonomists for standard genome sequencing and annotation.</title>
        <authorList>
            <consortium name="The Broad Institute Genomics Platform"/>
            <consortium name="The Broad Institute Genome Sequencing Center for Infectious Disease"/>
            <person name="Wu L."/>
            <person name="Ma J."/>
        </authorList>
    </citation>
    <scope>NUCLEOTIDE SEQUENCE [LARGE SCALE GENOMIC DNA]</scope>
    <source>
        <strain evidence="5">JCM 15421</strain>
    </source>
</reference>
<evidence type="ECO:0000313" key="4">
    <source>
        <dbReference type="EMBL" id="GAA0723357.1"/>
    </source>
</evidence>
<keyword evidence="5" id="KW-1185">Reference proteome</keyword>
<dbReference type="EMBL" id="BAAAEU010000025">
    <property type="protein sequence ID" value="GAA0723357.1"/>
    <property type="molecule type" value="Genomic_DNA"/>
</dbReference>
<evidence type="ECO:0000313" key="5">
    <source>
        <dbReference type="Proteomes" id="UP001501523"/>
    </source>
</evidence>
<sequence length="301" mass="31564">MTRALARSISFAVTLALASALAACSDDSGSAKSGAAPAQSPYLAMARGQVDVEGGLIRIVAPRDGRIDAVKVEDGDSVKQGDVLALLDQRQARITVGVAEAGLGQAVAQVDVLKTKVTPAEVQVKRLGEAADAGAATGQSADDASAALASLKAETVAAEAAVKVARQHVDQARAELEARAIRAPSAGRIVQRSVHVGDAVSTQSATELFQLLPDRPRIVRAELNEAYVDLVKPGMQAEVVRDSDQGKAWPARVLRVGEVFGPSRLTDDPVERAGAHDVECVLLLEGVDFRIGQRVLVRFKR</sequence>
<protein>
    <submittedName>
        <fullName evidence="4">HlyD family efflux transporter periplasmic adaptor subunit</fullName>
    </submittedName>
</protein>
<dbReference type="Proteomes" id="UP001501523">
    <property type="component" value="Unassembled WGS sequence"/>
</dbReference>
<evidence type="ECO:0000256" key="1">
    <source>
        <dbReference type="ARBA" id="ARBA00009477"/>
    </source>
</evidence>
<keyword evidence="2" id="KW-0732">Signal</keyword>
<name>A0ABP3U2Z6_9GAMM</name>
<feature type="signal peptide" evidence="2">
    <location>
        <begin position="1"/>
        <end position="22"/>
    </location>
</feature>
<dbReference type="Gene3D" id="2.40.50.100">
    <property type="match status" value="1"/>
</dbReference>
<dbReference type="SUPFAM" id="SSF111369">
    <property type="entry name" value="HlyD-like secretion proteins"/>
    <property type="match status" value="1"/>
</dbReference>
<dbReference type="PROSITE" id="PS51257">
    <property type="entry name" value="PROKAR_LIPOPROTEIN"/>
    <property type="match status" value="1"/>
</dbReference>
<dbReference type="RefSeq" id="WP_343793638.1">
    <property type="nucleotide sequence ID" value="NZ_BAAAEU010000025.1"/>
</dbReference>
<comment type="similarity">
    <text evidence="1">Belongs to the membrane fusion protein (MFP) (TC 8.A.1) family.</text>
</comment>
<proteinExistence type="inferred from homology"/>
<dbReference type="Gene3D" id="2.40.30.170">
    <property type="match status" value="1"/>
</dbReference>
<accession>A0ABP3U2Z6</accession>
<dbReference type="Gene3D" id="1.10.287.470">
    <property type="entry name" value="Helix hairpin bin"/>
    <property type="match status" value="1"/>
</dbReference>